<evidence type="ECO:0000259" key="1">
    <source>
        <dbReference type="Pfam" id="PF00881"/>
    </source>
</evidence>
<accession>A0ABM9VQU9</accession>
<comment type="caution">
    <text evidence="2">The sequence shown here is derived from an EMBL/GenBank/DDBJ whole genome shotgun (WGS) entry which is preliminary data.</text>
</comment>
<dbReference type="InterPro" id="IPR029479">
    <property type="entry name" value="Nitroreductase"/>
</dbReference>
<dbReference type="Proteomes" id="UP000182045">
    <property type="component" value="Unassembled WGS sequence"/>
</dbReference>
<dbReference type="InterPro" id="IPR052530">
    <property type="entry name" value="NAD(P)H_nitroreductase"/>
</dbReference>
<dbReference type="EMBL" id="FBYC01000003">
    <property type="protein sequence ID" value="CUX79991.1"/>
    <property type="molecule type" value="Genomic_DNA"/>
</dbReference>
<dbReference type="PANTHER" id="PTHR43821:SF1">
    <property type="entry name" value="NAD(P)H NITROREDUCTASE YDJA-RELATED"/>
    <property type="match status" value="1"/>
</dbReference>
<dbReference type="PANTHER" id="PTHR43821">
    <property type="entry name" value="NAD(P)H NITROREDUCTASE YDJA-RELATED"/>
    <property type="match status" value="1"/>
</dbReference>
<dbReference type="SUPFAM" id="SSF55469">
    <property type="entry name" value="FMN-dependent nitroreductase-like"/>
    <property type="match status" value="1"/>
</dbReference>
<feature type="domain" description="Nitroreductase" evidence="1">
    <location>
        <begin position="8"/>
        <end position="167"/>
    </location>
</feature>
<dbReference type="RefSeq" id="WP_072244911.1">
    <property type="nucleotide sequence ID" value="NZ_FBYC01000003.1"/>
</dbReference>
<protein>
    <submittedName>
        <fullName evidence="2">Nitroreductase</fullName>
    </submittedName>
</protein>
<reference evidence="2 3" key="1">
    <citation type="submission" date="2016-01" db="EMBL/GenBank/DDBJ databases">
        <authorList>
            <person name="Varghese N."/>
        </authorList>
    </citation>
    <scope>NUCLEOTIDE SEQUENCE [LARGE SCALE GENOMIC DNA]</scope>
    <source>
        <strain evidence="2 3">HL-91</strain>
    </source>
</reference>
<sequence length="191" mass="20362">MTDILEHILSRRSVGPRHLSGPDLTPAELAVLATAAAAAPDHGGLCPLHLVHVPSCQRAALAEVFATAALEADPAIDAATLQSARDRALVGPCLIAVLARITPDHPVIPVEEQWISVGAGLQNLLLAALSLELHAKPLSGKRMRSTALREAFHLSADTHLAAFVVLGRHNGPRTERPRRKALEILQTWCPD</sequence>
<proteinExistence type="predicted"/>
<keyword evidence="3" id="KW-1185">Reference proteome</keyword>
<gene>
    <name evidence="2" type="ORF">Ga0058931_0689</name>
</gene>
<dbReference type="Gene3D" id="3.40.109.10">
    <property type="entry name" value="NADH Oxidase"/>
    <property type="match status" value="1"/>
</dbReference>
<evidence type="ECO:0000313" key="2">
    <source>
        <dbReference type="EMBL" id="CUX79991.1"/>
    </source>
</evidence>
<organism evidence="2 3">
    <name type="scientific">Roseibaca calidilacus</name>
    <dbReference type="NCBI Taxonomy" id="1666912"/>
    <lineage>
        <taxon>Bacteria</taxon>
        <taxon>Pseudomonadati</taxon>
        <taxon>Pseudomonadota</taxon>
        <taxon>Alphaproteobacteria</taxon>
        <taxon>Rhodobacterales</taxon>
        <taxon>Paracoccaceae</taxon>
        <taxon>Roseinatronobacter</taxon>
    </lineage>
</organism>
<name>A0ABM9VQU9_9RHOB</name>
<dbReference type="Pfam" id="PF00881">
    <property type="entry name" value="Nitroreductase"/>
    <property type="match status" value="1"/>
</dbReference>
<evidence type="ECO:0000313" key="3">
    <source>
        <dbReference type="Proteomes" id="UP000182045"/>
    </source>
</evidence>
<dbReference type="InterPro" id="IPR000415">
    <property type="entry name" value="Nitroreductase-like"/>
</dbReference>